<feature type="transmembrane region" description="Helical" evidence="13">
    <location>
        <begin position="133"/>
        <end position="151"/>
    </location>
</feature>
<comment type="similarity">
    <text evidence="2">Belongs to the OXA1/ALB3/YidC family. Type 1 subfamily.</text>
</comment>
<dbReference type="Pfam" id="PF14849">
    <property type="entry name" value="YidC_periplas"/>
    <property type="match status" value="1"/>
</dbReference>
<evidence type="ECO:0000256" key="12">
    <source>
        <dbReference type="ARBA" id="ARBA00033342"/>
    </source>
</evidence>
<evidence type="ECO:0000256" key="13">
    <source>
        <dbReference type="SAM" id="Phobius"/>
    </source>
</evidence>
<dbReference type="CDD" id="cd19961">
    <property type="entry name" value="EcYidC-like_peri"/>
    <property type="match status" value="1"/>
</dbReference>
<feature type="transmembrane region" description="Helical" evidence="13">
    <location>
        <begin position="220"/>
        <end position="240"/>
    </location>
</feature>
<evidence type="ECO:0000259" key="14">
    <source>
        <dbReference type="Pfam" id="PF02096"/>
    </source>
</evidence>
<dbReference type="NCBIfam" id="TIGR03593">
    <property type="entry name" value="yidC_nterm"/>
    <property type="match status" value="1"/>
</dbReference>
<feature type="non-terminal residue" evidence="16">
    <location>
        <position position="245"/>
    </location>
</feature>
<evidence type="ECO:0000313" key="16">
    <source>
        <dbReference type="EMBL" id="SVE21678.1"/>
    </source>
</evidence>
<dbReference type="PANTHER" id="PTHR12428">
    <property type="entry name" value="OXA1"/>
    <property type="match status" value="1"/>
</dbReference>
<evidence type="ECO:0000256" key="11">
    <source>
        <dbReference type="ARBA" id="ARBA00033245"/>
    </source>
</evidence>
<proteinExistence type="inferred from homology"/>
<organism evidence="16">
    <name type="scientific">marine metagenome</name>
    <dbReference type="NCBI Taxonomy" id="408172"/>
    <lineage>
        <taxon>unclassified sequences</taxon>
        <taxon>metagenomes</taxon>
        <taxon>ecological metagenomes</taxon>
    </lineage>
</organism>
<dbReference type="NCBIfam" id="TIGR03592">
    <property type="entry name" value="yidC_oxa1_cterm"/>
    <property type="match status" value="1"/>
</dbReference>
<keyword evidence="4" id="KW-0813">Transport</keyword>
<dbReference type="GO" id="GO:0005886">
    <property type="term" value="C:plasma membrane"/>
    <property type="evidence" value="ECO:0007669"/>
    <property type="project" value="UniProtKB-SubCell"/>
</dbReference>
<feature type="domain" description="Membrane insertase YidC/Oxa/ALB C-terminal" evidence="14">
    <location>
        <begin position="157"/>
        <end position="244"/>
    </location>
</feature>
<dbReference type="Pfam" id="PF02096">
    <property type="entry name" value="60KD_IMP"/>
    <property type="match status" value="1"/>
</dbReference>
<accession>A0A383BQP0</accession>
<dbReference type="AlphaFoldDB" id="A0A383BQP0"/>
<protein>
    <recommendedName>
        <fullName evidence="3">Membrane protein insertase YidC</fullName>
    </recommendedName>
    <alternativeName>
        <fullName evidence="12">Foldase YidC</fullName>
    </alternativeName>
    <alternativeName>
        <fullName evidence="11">Membrane integrase YidC</fullName>
    </alternativeName>
</protein>
<feature type="transmembrane region" description="Helical" evidence="13">
    <location>
        <begin position="157"/>
        <end position="180"/>
    </location>
</feature>
<feature type="domain" description="Membrane insertase YidC N-terminal" evidence="15">
    <location>
        <begin position="2"/>
        <end position="145"/>
    </location>
</feature>
<dbReference type="InterPro" id="IPR038221">
    <property type="entry name" value="YidC_periplasmic_sf"/>
</dbReference>
<dbReference type="PRINTS" id="PR00701">
    <property type="entry name" value="60KDINNERMP"/>
</dbReference>
<dbReference type="GO" id="GO:0032977">
    <property type="term" value="F:membrane insertase activity"/>
    <property type="evidence" value="ECO:0007669"/>
    <property type="project" value="InterPro"/>
</dbReference>
<keyword evidence="8 13" id="KW-1133">Transmembrane helix</keyword>
<dbReference type="InterPro" id="IPR001708">
    <property type="entry name" value="YidC/ALB3/OXA1/COX18"/>
</dbReference>
<evidence type="ECO:0000256" key="9">
    <source>
        <dbReference type="ARBA" id="ARBA00023136"/>
    </source>
</evidence>
<keyword evidence="9 13" id="KW-0472">Membrane</keyword>
<feature type="non-terminal residue" evidence="16">
    <location>
        <position position="1"/>
    </location>
</feature>
<evidence type="ECO:0000256" key="4">
    <source>
        <dbReference type="ARBA" id="ARBA00022448"/>
    </source>
</evidence>
<sequence>AQITRGSKPEGMQIYILHEGFLGVFGEELVEEDYDDIEKEKFTINSSKGWLGITDKYWLTAIVPEKGKEFKAEFVAKKEKYRANYIIKEAKILNPGNSITNEINTFVAAKEVAVIDGYAEQLGIEKFDLAIDWGWFYFFTKPLFFIIDYFFKLTGNFGLAIVIITALVRLIFFPLANYSFKSMAKMKILQPEMVRLKELHKNDKVKLQQEMMALYKREKVNPISGCLPVVIQIPFFFAIYKMLYV</sequence>
<reference evidence="16" key="1">
    <citation type="submission" date="2018-05" db="EMBL/GenBank/DDBJ databases">
        <authorList>
            <person name="Lanie J.A."/>
            <person name="Ng W.-L."/>
            <person name="Kazmierczak K.M."/>
            <person name="Andrzejewski T.M."/>
            <person name="Davidsen T.M."/>
            <person name="Wayne K.J."/>
            <person name="Tettelin H."/>
            <person name="Glass J.I."/>
            <person name="Rusch D."/>
            <person name="Podicherti R."/>
            <person name="Tsui H.-C.T."/>
            <person name="Winkler M.E."/>
        </authorList>
    </citation>
    <scope>NUCLEOTIDE SEQUENCE</scope>
</reference>
<dbReference type="PANTHER" id="PTHR12428:SF65">
    <property type="entry name" value="CYTOCHROME C OXIDASE ASSEMBLY PROTEIN COX18, MITOCHONDRIAL"/>
    <property type="match status" value="1"/>
</dbReference>
<evidence type="ECO:0000256" key="6">
    <source>
        <dbReference type="ARBA" id="ARBA00022692"/>
    </source>
</evidence>
<dbReference type="Gene3D" id="2.70.98.90">
    <property type="match status" value="1"/>
</dbReference>
<keyword evidence="5" id="KW-1003">Cell membrane</keyword>
<evidence type="ECO:0000256" key="3">
    <source>
        <dbReference type="ARBA" id="ARBA00015325"/>
    </source>
</evidence>
<evidence type="ECO:0000256" key="5">
    <source>
        <dbReference type="ARBA" id="ARBA00022475"/>
    </source>
</evidence>
<comment type="subcellular location">
    <subcellularLocation>
        <location evidence="1">Cell membrane</location>
        <topology evidence="1">Multi-pass membrane protein</topology>
    </subcellularLocation>
</comment>
<dbReference type="CDD" id="cd20070">
    <property type="entry name" value="5TM_YidC_Alb3"/>
    <property type="match status" value="1"/>
</dbReference>
<gene>
    <name evidence="16" type="ORF">METZ01_LOCUS474532</name>
</gene>
<keyword evidence="7" id="KW-0653">Protein transport</keyword>
<name>A0A383BQP0_9ZZZZ</name>
<dbReference type="EMBL" id="UINC01202052">
    <property type="protein sequence ID" value="SVE21678.1"/>
    <property type="molecule type" value="Genomic_DNA"/>
</dbReference>
<dbReference type="InterPro" id="IPR028055">
    <property type="entry name" value="YidC/Oxa/ALB_C"/>
</dbReference>
<evidence type="ECO:0000256" key="7">
    <source>
        <dbReference type="ARBA" id="ARBA00022927"/>
    </source>
</evidence>
<evidence type="ECO:0000256" key="8">
    <source>
        <dbReference type="ARBA" id="ARBA00022989"/>
    </source>
</evidence>
<evidence type="ECO:0000256" key="1">
    <source>
        <dbReference type="ARBA" id="ARBA00004651"/>
    </source>
</evidence>
<evidence type="ECO:0000256" key="10">
    <source>
        <dbReference type="ARBA" id="ARBA00023186"/>
    </source>
</evidence>
<dbReference type="GO" id="GO:0015031">
    <property type="term" value="P:protein transport"/>
    <property type="evidence" value="ECO:0007669"/>
    <property type="project" value="UniProtKB-KW"/>
</dbReference>
<evidence type="ECO:0000256" key="2">
    <source>
        <dbReference type="ARBA" id="ARBA00010527"/>
    </source>
</evidence>
<keyword evidence="10" id="KW-0143">Chaperone</keyword>
<dbReference type="GO" id="GO:0051205">
    <property type="term" value="P:protein insertion into membrane"/>
    <property type="evidence" value="ECO:0007669"/>
    <property type="project" value="TreeGrafter"/>
</dbReference>
<evidence type="ECO:0000259" key="15">
    <source>
        <dbReference type="Pfam" id="PF14849"/>
    </source>
</evidence>
<dbReference type="InterPro" id="IPR047196">
    <property type="entry name" value="YidC_ALB_C"/>
</dbReference>
<dbReference type="InterPro" id="IPR028053">
    <property type="entry name" value="Membr_insert_YidC_N"/>
</dbReference>
<keyword evidence="6 13" id="KW-0812">Transmembrane</keyword>